<comment type="caution">
    <text evidence="2">The sequence shown here is derived from an EMBL/GenBank/DDBJ whole genome shotgun (WGS) entry which is preliminary data.</text>
</comment>
<keyword evidence="3" id="KW-1185">Reference proteome</keyword>
<keyword evidence="1" id="KW-0472">Membrane</keyword>
<organism evidence="2 3">
    <name type="scientific">Lichtheimia corymbifera JMRC:FSU:9682</name>
    <dbReference type="NCBI Taxonomy" id="1263082"/>
    <lineage>
        <taxon>Eukaryota</taxon>
        <taxon>Fungi</taxon>
        <taxon>Fungi incertae sedis</taxon>
        <taxon>Mucoromycota</taxon>
        <taxon>Mucoromycotina</taxon>
        <taxon>Mucoromycetes</taxon>
        <taxon>Mucorales</taxon>
        <taxon>Lichtheimiaceae</taxon>
        <taxon>Lichtheimia</taxon>
    </lineage>
</organism>
<gene>
    <name evidence="2" type="ORF">LCOR_06818.1</name>
</gene>
<protein>
    <submittedName>
        <fullName evidence="2">Uncharacterized protein</fullName>
    </submittedName>
</protein>
<dbReference type="VEuPathDB" id="FungiDB:LCOR_06818.1"/>
<dbReference type="EMBL" id="CBTN010000032">
    <property type="protein sequence ID" value="CDH55702.1"/>
    <property type="molecule type" value="Genomic_DNA"/>
</dbReference>
<name>A0A068S1G6_9FUNG</name>
<proteinExistence type="predicted"/>
<dbReference type="AlphaFoldDB" id="A0A068S1G6"/>
<dbReference type="Proteomes" id="UP000027586">
    <property type="component" value="Unassembled WGS sequence"/>
</dbReference>
<dbReference type="OrthoDB" id="2263248at2759"/>
<evidence type="ECO:0000313" key="3">
    <source>
        <dbReference type="Proteomes" id="UP000027586"/>
    </source>
</evidence>
<evidence type="ECO:0000313" key="2">
    <source>
        <dbReference type="EMBL" id="CDH55702.1"/>
    </source>
</evidence>
<feature type="transmembrane region" description="Helical" evidence="1">
    <location>
        <begin position="12"/>
        <end position="38"/>
    </location>
</feature>
<sequence>MNDRWARFYGSAQGMTLISFCLGLSGSVLGVTTLQWAFKETMTGQLMQWRQDIIHMRQRLEIGGGVPYLLRDQGFVAYLSELHRSRYDNKDSSMKRYLQHQWNQSIISIAAALNRRLARQYEPSSSSSSLV</sequence>
<keyword evidence="1" id="KW-0812">Transmembrane</keyword>
<reference evidence="2" key="1">
    <citation type="submission" date="2013-08" db="EMBL/GenBank/DDBJ databases">
        <title>Gene expansion shapes genome architecture in the human pathogen Lichtheimia corymbifera: an evolutionary genomics analysis in the ancient terrestrial Mucorales (Mucoromycotina).</title>
        <authorList>
            <person name="Schwartze V.U."/>
            <person name="Winter S."/>
            <person name="Shelest E."/>
            <person name="Marcet-Houben M."/>
            <person name="Horn F."/>
            <person name="Wehner S."/>
            <person name="Hoffmann K."/>
            <person name="Riege K."/>
            <person name="Sammeth M."/>
            <person name="Nowrousian M."/>
            <person name="Valiante V."/>
            <person name="Linde J."/>
            <person name="Jacobsen I.D."/>
            <person name="Marz M."/>
            <person name="Brakhage A.A."/>
            <person name="Gabaldon T."/>
            <person name="Bocker S."/>
            <person name="Voigt K."/>
        </authorList>
    </citation>
    <scope>NUCLEOTIDE SEQUENCE [LARGE SCALE GENOMIC DNA]</scope>
    <source>
        <strain evidence="2">FSU 9682</strain>
    </source>
</reference>
<accession>A0A068S1G6</accession>
<keyword evidence="1" id="KW-1133">Transmembrane helix</keyword>
<evidence type="ECO:0000256" key="1">
    <source>
        <dbReference type="SAM" id="Phobius"/>
    </source>
</evidence>